<keyword evidence="5" id="KW-0325">Glycoprotein</keyword>
<evidence type="ECO:0000256" key="2">
    <source>
        <dbReference type="ARBA" id="ARBA00022676"/>
    </source>
</evidence>
<dbReference type="InterPro" id="IPR003406">
    <property type="entry name" value="Glyco_trans_14"/>
</dbReference>
<dbReference type="Proteomes" id="UP000006727">
    <property type="component" value="Chromosome 10"/>
</dbReference>
<evidence type="ECO:0000313" key="9">
    <source>
        <dbReference type="Proteomes" id="UP000006727"/>
    </source>
</evidence>
<reference evidence="7 9" key="1">
    <citation type="journal article" date="2008" name="Science">
        <title>The Physcomitrella genome reveals evolutionary insights into the conquest of land by plants.</title>
        <authorList>
            <person name="Rensing S."/>
            <person name="Lang D."/>
            <person name="Zimmer A."/>
            <person name="Terry A."/>
            <person name="Salamov A."/>
            <person name="Shapiro H."/>
            <person name="Nishiyama T."/>
            <person name="Perroud P.-F."/>
            <person name="Lindquist E."/>
            <person name="Kamisugi Y."/>
            <person name="Tanahashi T."/>
            <person name="Sakakibara K."/>
            <person name="Fujita T."/>
            <person name="Oishi K."/>
            <person name="Shin-I T."/>
            <person name="Kuroki Y."/>
            <person name="Toyoda A."/>
            <person name="Suzuki Y."/>
            <person name="Hashimoto A."/>
            <person name="Yamaguchi K."/>
            <person name="Sugano A."/>
            <person name="Kohara Y."/>
            <person name="Fujiyama A."/>
            <person name="Anterola A."/>
            <person name="Aoki S."/>
            <person name="Ashton N."/>
            <person name="Barbazuk W.B."/>
            <person name="Barker E."/>
            <person name="Bennetzen J."/>
            <person name="Bezanilla M."/>
            <person name="Blankenship R."/>
            <person name="Cho S.H."/>
            <person name="Dutcher S."/>
            <person name="Estelle M."/>
            <person name="Fawcett J.A."/>
            <person name="Gundlach H."/>
            <person name="Hanada K."/>
            <person name="Heyl A."/>
            <person name="Hicks K.A."/>
            <person name="Hugh J."/>
            <person name="Lohr M."/>
            <person name="Mayer K."/>
            <person name="Melkozernov A."/>
            <person name="Murata T."/>
            <person name="Nelson D."/>
            <person name="Pils B."/>
            <person name="Prigge M."/>
            <person name="Reiss B."/>
            <person name="Renner T."/>
            <person name="Rombauts S."/>
            <person name="Rushton P."/>
            <person name="Sanderfoot A."/>
            <person name="Schween G."/>
            <person name="Shiu S.-H."/>
            <person name="Stueber K."/>
            <person name="Theodoulou F.L."/>
            <person name="Tu H."/>
            <person name="Van de Peer Y."/>
            <person name="Verrier P.J."/>
            <person name="Waters E."/>
            <person name="Wood A."/>
            <person name="Yang L."/>
            <person name="Cove D."/>
            <person name="Cuming A."/>
            <person name="Hasebe M."/>
            <person name="Lucas S."/>
            <person name="Mishler D.B."/>
            <person name="Reski R."/>
            <person name="Grigoriev I."/>
            <person name="Quatrano R.S."/>
            <person name="Boore J.L."/>
        </authorList>
    </citation>
    <scope>NUCLEOTIDE SEQUENCE [LARGE SCALE GENOMIC DNA]</scope>
    <source>
        <strain evidence="8 9">cv. Gransden 2004</strain>
    </source>
</reference>
<evidence type="ECO:0000256" key="3">
    <source>
        <dbReference type="ARBA" id="ARBA00022679"/>
    </source>
</evidence>
<dbReference type="RefSeq" id="XP_024386195.1">
    <property type="nucleotide sequence ID" value="XM_024530427.2"/>
</dbReference>
<reference evidence="7 9" key="2">
    <citation type="journal article" date="2018" name="Plant J.">
        <title>The Physcomitrella patens chromosome-scale assembly reveals moss genome structure and evolution.</title>
        <authorList>
            <person name="Lang D."/>
            <person name="Ullrich K.K."/>
            <person name="Murat F."/>
            <person name="Fuchs J."/>
            <person name="Jenkins J."/>
            <person name="Haas F.B."/>
            <person name="Piednoel M."/>
            <person name="Gundlach H."/>
            <person name="Van Bel M."/>
            <person name="Meyberg R."/>
            <person name="Vives C."/>
            <person name="Morata J."/>
            <person name="Symeonidi A."/>
            <person name="Hiss M."/>
            <person name="Muchero W."/>
            <person name="Kamisugi Y."/>
            <person name="Saleh O."/>
            <person name="Blanc G."/>
            <person name="Decker E.L."/>
            <person name="van Gessel N."/>
            <person name="Grimwood J."/>
            <person name="Hayes R.D."/>
            <person name="Graham S.W."/>
            <person name="Gunter L.E."/>
            <person name="McDaniel S.F."/>
            <person name="Hoernstein S.N.W."/>
            <person name="Larsson A."/>
            <person name="Li F.W."/>
            <person name="Perroud P.F."/>
            <person name="Phillips J."/>
            <person name="Ranjan P."/>
            <person name="Rokshar D.S."/>
            <person name="Rothfels C.J."/>
            <person name="Schneider L."/>
            <person name="Shu S."/>
            <person name="Stevenson D.W."/>
            <person name="Thummler F."/>
            <person name="Tillich M."/>
            <person name="Villarreal Aguilar J.C."/>
            <person name="Widiez T."/>
            <person name="Wong G.K."/>
            <person name="Wymore A."/>
            <person name="Zhang Y."/>
            <person name="Zimmer A.D."/>
            <person name="Quatrano R.S."/>
            <person name="Mayer K.F.X."/>
            <person name="Goodstein D."/>
            <person name="Casacuberta J.M."/>
            <person name="Vandepoele K."/>
            <person name="Reski R."/>
            <person name="Cuming A.C."/>
            <person name="Tuskan G.A."/>
            <person name="Maumus F."/>
            <person name="Salse J."/>
            <person name="Schmutz J."/>
            <person name="Rensing S.A."/>
        </authorList>
    </citation>
    <scope>NUCLEOTIDE SEQUENCE [LARGE SCALE GENOMIC DNA]</scope>
    <source>
        <strain evidence="8 9">cv. Gransden 2004</strain>
    </source>
</reference>
<dbReference type="Pfam" id="PF02485">
    <property type="entry name" value="Branch"/>
    <property type="match status" value="1"/>
</dbReference>
<dbReference type="Gramene" id="Pp3c10_21880V3.1">
    <property type="protein sequence ID" value="Pp3c10_21880V3.1"/>
    <property type="gene ID" value="Pp3c10_21880"/>
</dbReference>
<protein>
    <submittedName>
        <fullName evidence="7 8">Uncharacterized protein</fullName>
    </submittedName>
</protein>
<evidence type="ECO:0000256" key="1">
    <source>
        <dbReference type="ARBA" id="ARBA00004606"/>
    </source>
</evidence>
<dbReference type="PANTHER" id="PTHR31042">
    <property type="entry name" value="CORE-2/I-BRANCHING BETA-1,6-N-ACETYLGLUCOSAMINYLTRANSFERASE FAMILY PROTEIN-RELATED"/>
    <property type="match status" value="1"/>
</dbReference>
<evidence type="ECO:0000313" key="8">
    <source>
        <dbReference type="EnsemblPlants" id="Pp3c10_21880V3.1"/>
    </source>
</evidence>
<feature type="compositionally biased region" description="Polar residues" evidence="6">
    <location>
        <begin position="100"/>
        <end position="118"/>
    </location>
</feature>
<dbReference type="GO" id="GO:0016757">
    <property type="term" value="F:glycosyltransferase activity"/>
    <property type="evidence" value="ECO:0007669"/>
    <property type="project" value="UniProtKB-KW"/>
</dbReference>
<feature type="region of interest" description="Disordered" evidence="6">
    <location>
        <begin position="76"/>
        <end position="154"/>
    </location>
</feature>
<dbReference type="InterPro" id="IPR044174">
    <property type="entry name" value="BC10-like"/>
</dbReference>
<keyword evidence="2" id="KW-0328">Glycosyltransferase</keyword>
<reference evidence="8" key="3">
    <citation type="submission" date="2020-12" db="UniProtKB">
        <authorList>
            <consortium name="EnsemblPlants"/>
        </authorList>
    </citation>
    <scope>IDENTIFICATION</scope>
</reference>
<evidence type="ECO:0000256" key="4">
    <source>
        <dbReference type="ARBA" id="ARBA00023136"/>
    </source>
</evidence>
<dbReference type="PANTHER" id="PTHR31042:SF8">
    <property type="entry name" value="CORE-2_I-BRANCHING BETA-1,6-N-ACETYLGLUCOSAMINYLTRANSFERASE FAMILY PROTEIN"/>
    <property type="match status" value="1"/>
</dbReference>
<keyword evidence="3" id="KW-0808">Transferase</keyword>
<dbReference type="EnsemblPlants" id="Pp3c10_21880V3.1">
    <property type="protein sequence ID" value="Pp3c10_21880V3.1"/>
    <property type="gene ID" value="Pp3c10_21880"/>
</dbReference>
<evidence type="ECO:0000256" key="6">
    <source>
        <dbReference type="SAM" id="MobiDB-lite"/>
    </source>
</evidence>
<dbReference type="KEGG" id="ppp:112287447"/>
<feature type="compositionally biased region" description="Polar residues" evidence="6">
    <location>
        <begin position="76"/>
        <end position="89"/>
    </location>
</feature>
<evidence type="ECO:0000313" key="7">
    <source>
        <dbReference type="EMBL" id="PNR47116.1"/>
    </source>
</evidence>
<keyword evidence="9" id="KW-1185">Reference proteome</keyword>
<dbReference type="PaxDb" id="3218-PP1S32_302V6.1"/>
<dbReference type="EnsemblPlants" id="Pp3c10_21880V3.2">
    <property type="protein sequence ID" value="Pp3c10_21880V3.2"/>
    <property type="gene ID" value="Pp3c10_21880"/>
</dbReference>
<organism evidence="7">
    <name type="scientific">Physcomitrium patens</name>
    <name type="common">Spreading-leaved earth moss</name>
    <name type="synonym">Physcomitrella patens</name>
    <dbReference type="NCBI Taxonomy" id="3218"/>
    <lineage>
        <taxon>Eukaryota</taxon>
        <taxon>Viridiplantae</taxon>
        <taxon>Streptophyta</taxon>
        <taxon>Embryophyta</taxon>
        <taxon>Bryophyta</taxon>
        <taxon>Bryophytina</taxon>
        <taxon>Bryopsida</taxon>
        <taxon>Funariidae</taxon>
        <taxon>Funariales</taxon>
        <taxon>Funariaceae</taxon>
        <taxon>Physcomitrium</taxon>
    </lineage>
</organism>
<gene>
    <name evidence="8" type="primary">LOC112287447</name>
    <name evidence="7" type="ORF">PHYPA_014236</name>
</gene>
<evidence type="ECO:0000256" key="5">
    <source>
        <dbReference type="ARBA" id="ARBA00023180"/>
    </source>
</evidence>
<comment type="subcellular location">
    <subcellularLocation>
        <location evidence="1">Membrane</location>
        <topology evidence="1">Single-pass type II membrane protein</topology>
    </subcellularLocation>
</comment>
<dbReference type="EMBL" id="ABEU02000010">
    <property type="protein sequence ID" value="PNR47116.1"/>
    <property type="molecule type" value="Genomic_DNA"/>
</dbReference>
<sequence length="547" mass="61421">MTMKDYTAWYSRIKSLVFFLVVLGTGAVLGVVTTLNVVGYITNSESGFLSARFPTLPPQLDATSFVSTSNVLPTTPISADLSSAKTTNRPDLPEQHESSSEASQIQHPKTMEPNSTRADNVRLVNGSDVALEPGSASTNSTKTEDSETVSEEMDPWSVSIVVKKSTIARKSELEENPEDTIDVGGIDSKVTDAVINSTLVENESMGESSEVPPLIFESEIPLMSHPVDLSTLSDVYHDMSEEELLWRASAGFLRRPRPKFVIPKVAYLFLTRGPLPLSALWERYFHGYDGLYSIFIHAHPNYLPKFPPNSVFYRRNIPSKEVFWGKLSVFAAERRLLANALLDAANEIFVLLSETCVPIAPLRTAYKYYMDSEHSFVEAYVNLGKGGIGRYNRIKGRSKLNPEIRPSQWRKGSQWFEISRNLALMVVSDRKYYSKFENFLCKNDCVCYIDEHYLPTVLTILAPSKLANRTSHYIDFTRSTAHPHQWNKLDINERTLRKITTGQNCTFNGKLTTTCHMFARKFSPDTIEPLLKLAARSFSIPEVAIGN</sequence>
<dbReference type="Gramene" id="Pp3c10_21880V3.2">
    <property type="protein sequence ID" value="Pp3c10_21880V3.2"/>
    <property type="gene ID" value="Pp3c10_21880"/>
</dbReference>
<keyword evidence="4" id="KW-0472">Membrane</keyword>
<dbReference type="GeneID" id="112287447"/>
<accession>A0A2K1K014</accession>
<name>A0A2K1K014_PHYPA</name>
<dbReference type="OrthoDB" id="191334at2759"/>
<dbReference type="AlphaFoldDB" id="A0A2K1K014"/>
<dbReference type="GO" id="GO:0016020">
    <property type="term" value="C:membrane"/>
    <property type="evidence" value="ECO:0007669"/>
    <property type="project" value="UniProtKB-SubCell"/>
</dbReference>
<proteinExistence type="predicted"/>